<comment type="caution">
    <text evidence="1">The sequence shown here is derived from an EMBL/GenBank/DDBJ whole genome shotgun (WGS) entry which is preliminary data.</text>
</comment>
<evidence type="ECO:0000313" key="2">
    <source>
        <dbReference type="Proteomes" id="UP001141434"/>
    </source>
</evidence>
<dbReference type="OrthoDB" id="2101473at2759"/>
<dbReference type="PANTHER" id="PTHR35802:SF1">
    <property type="entry name" value="PROTEASE SYNTHASE AND SPORULATION PROTEIN PAI 2"/>
    <property type="match status" value="1"/>
</dbReference>
<evidence type="ECO:0008006" key="3">
    <source>
        <dbReference type="Google" id="ProtNLM"/>
    </source>
</evidence>
<evidence type="ECO:0000313" key="1">
    <source>
        <dbReference type="EMBL" id="KAJ5091442.1"/>
    </source>
</evidence>
<dbReference type="RefSeq" id="XP_056509640.1">
    <property type="nucleotide sequence ID" value="XM_056656840.1"/>
</dbReference>
<dbReference type="InterPro" id="IPR007396">
    <property type="entry name" value="TR_PAI2-type"/>
</dbReference>
<dbReference type="Proteomes" id="UP001141434">
    <property type="component" value="Unassembled WGS sequence"/>
</dbReference>
<dbReference type="EMBL" id="JAPMSZ010000009">
    <property type="protein sequence ID" value="KAJ5091442.1"/>
    <property type="molecule type" value="Genomic_DNA"/>
</dbReference>
<dbReference type="GeneID" id="81396009"/>
<dbReference type="PANTHER" id="PTHR35802">
    <property type="entry name" value="PROTEASE SYNTHASE AND SPORULATION PROTEIN PAI 2"/>
    <property type="match status" value="1"/>
</dbReference>
<dbReference type="AlphaFoldDB" id="A0A9W9K448"/>
<dbReference type="SUPFAM" id="SSF50475">
    <property type="entry name" value="FMN-binding split barrel"/>
    <property type="match status" value="1"/>
</dbReference>
<organism evidence="1 2">
    <name type="scientific">Penicillium alfredii</name>
    <dbReference type="NCBI Taxonomy" id="1506179"/>
    <lineage>
        <taxon>Eukaryota</taxon>
        <taxon>Fungi</taxon>
        <taxon>Dikarya</taxon>
        <taxon>Ascomycota</taxon>
        <taxon>Pezizomycotina</taxon>
        <taxon>Eurotiomycetes</taxon>
        <taxon>Eurotiomycetidae</taxon>
        <taxon>Eurotiales</taxon>
        <taxon>Aspergillaceae</taxon>
        <taxon>Penicillium</taxon>
    </lineage>
</organism>
<protein>
    <recommendedName>
        <fullName evidence="3">Transcriptional regulator</fullName>
    </recommendedName>
</protein>
<proteinExistence type="predicted"/>
<dbReference type="Gene3D" id="2.30.110.10">
    <property type="entry name" value="Electron Transport, Fmn-binding Protein, Chain A"/>
    <property type="match status" value="1"/>
</dbReference>
<reference evidence="1" key="1">
    <citation type="submission" date="2022-11" db="EMBL/GenBank/DDBJ databases">
        <authorList>
            <person name="Petersen C."/>
        </authorList>
    </citation>
    <scope>NUCLEOTIDE SEQUENCE</scope>
    <source>
        <strain evidence="1">IBT 34128</strain>
    </source>
</reference>
<dbReference type="InterPro" id="IPR012349">
    <property type="entry name" value="Split_barrel_FMN-bd"/>
</dbReference>
<gene>
    <name evidence="1" type="ORF">NUU61_006312</name>
</gene>
<name>A0A9W9K448_9EURO</name>
<keyword evidence="2" id="KW-1185">Reference proteome</keyword>
<dbReference type="Pfam" id="PF04299">
    <property type="entry name" value="FMN_bind_2"/>
    <property type="match status" value="1"/>
</dbReference>
<sequence>MYLRAIHAEPSIRALFDFIKENPLGILTTAIASSSHPFIQSSHIPWVLDEISEDPDAQIKGRLRGHMARQNPQSKVLAEAANANANANSSISSTGAAAQLQQDVMVLFTGPHHHYVTPKFYTETKPSTGKVVPTWNYAAAQVYGKATIYYDAAAPETSDYLSRQIHDLSMLCETSVMGHTGQEERPKPWMVADAPERYIEVMKKNIIGIEVVIESIGGKFKMSQEMGAGDRQGVVEGFGGLGSDVGDHLAGLVKERGKMKDDAKQKS</sequence>
<reference evidence="1" key="2">
    <citation type="journal article" date="2023" name="IMA Fungus">
        <title>Comparative genomic study of the Penicillium genus elucidates a diverse pangenome and 15 lateral gene transfer events.</title>
        <authorList>
            <person name="Petersen C."/>
            <person name="Sorensen T."/>
            <person name="Nielsen M.R."/>
            <person name="Sondergaard T.E."/>
            <person name="Sorensen J.L."/>
            <person name="Fitzpatrick D.A."/>
            <person name="Frisvad J.C."/>
            <person name="Nielsen K.L."/>
        </authorList>
    </citation>
    <scope>NUCLEOTIDE SEQUENCE</scope>
    <source>
        <strain evidence="1">IBT 34128</strain>
    </source>
</reference>
<accession>A0A9W9K448</accession>